<accession>A0A4P9K744</accession>
<keyword evidence="6 8" id="KW-0808">Transferase</keyword>
<evidence type="ECO:0000256" key="9">
    <source>
        <dbReference type="SAM" id="MobiDB-lite"/>
    </source>
</evidence>
<dbReference type="EMBL" id="CP040602">
    <property type="protein sequence ID" value="QCU90912.1"/>
    <property type="molecule type" value="Genomic_DNA"/>
</dbReference>
<gene>
    <name evidence="10" type="primary">rsmD</name>
    <name evidence="10" type="ORF">FE785_09865</name>
</gene>
<dbReference type="EC" id="2.1.1.171" evidence="3 8"/>
<keyword evidence="8" id="KW-0949">S-adenosyl-L-methionine</keyword>
<dbReference type="PANTHER" id="PTHR43542:SF1">
    <property type="entry name" value="METHYLTRANSFERASE"/>
    <property type="match status" value="1"/>
</dbReference>
<feature type="compositionally biased region" description="Basic residues" evidence="9">
    <location>
        <begin position="1"/>
        <end position="12"/>
    </location>
</feature>
<reference evidence="10 11" key="1">
    <citation type="submission" date="2019-05" db="EMBL/GenBank/DDBJ databases">
        <title>Thiomicrorhabdus sediminis sp. nov, a novel sulfur-oxidizing bacterium isolated from coastal sediment.</title>
        <authorList>
            <person name="Liu X."/>
        </authorList>
    </citation>
    <scope>NUCLEOTIDE SEQUENCE [LARGE SCALE GENOMIC DNA]</scope>
    <source>
        <strain evidence="10 11">G1</strain>
    </source>
</reference>
<evidence type="ECO:0000256" key="1">
    <source>
        <dbReference type="ARBA" id="ARBA00002649"/>
    </source>
</evidence>
<dbReference type="InterPro" id="IPR002052">
    <property type="entry name" value="DNA_methylase_N6_adenine_CS"/>
</dbReference>
<dbReference type="CDD" id="cd02440">
    <property type="entry name" value="AdoMet_MTases"/>
    <property type="match status" value="1"/>
</dbReference>
<evidence type="ECO:0000256" key="6">
    <source>
        <dbReference type="ARBA" id="ARBA00022679"/>
    </source>
</evidence>
<dbReference type="OrthoDB" id="9803017at2"/>
<dbReference type="PIRSF" id="PIRSF004553">
    <property type="entry name" value="CHP00095"/>
    <property type="match status" value="1"/>
</dbReference>
<evidence type="ECO:0000256" key="7">
    <source>
        <dbReference type="ARBA" id="ARBA00048326"/>
    </source>
</evidence>
<dbReference type="AlphaFoldDB" id="A0A4P9K744"/>
<sequence>MAGKSGKAHRNSAKQNQGRSPLRGGGEVRIIGGDWRGRKLPVLDAEGLRPTSDRVRETLFNWLQFDIAGSRCLDMFAGSGALSFEALSRGAAQATLLELNGANAKQLQTNLKTLNVNQPATKATVVQADSLQWLQGCTEPPFDIVFIDPPFHQGLMQQSIDLLFAKQLIKADGWLYLEQENDLPWPRLVDGWYCHREKKTSQVKFGLFAFDECAAK</sequence>
<evidence type="ECO:0000256" key="3">
    <source>
        <dbReference type="ARBA" id="ARBA00012141"/>
    </source>
</evidence>
<organism evidence="10 11">
    <name type="scientific">Thiomicrorhabdus sediminis</name>
    <dbReference type="NCBI Taxonomy" id="2580412"/>
    <lineage>
        <taxon>Bacteria</taxon>
        <taxon>Pseudomonadati</taxon>
        <taxon>Pseudomonadota</taxon>
        <taxon>Gammaproteobacteria</taxon>
        <taxon>Thiotrichales</taxon>
        <taxon>Piscirickettsiaceae</taxon>
        <taxon>Thiomicrorhabdus</taxon>
    </lineage>
</organism>
<evidence type="ECO:0000313" key="11">
    <source>
        <dbReference type="Proteomes" id="UP000304864"/>
    </source>
</evidence>
<dbReference type="SUPFAM" id="SSF53335">
    <property type="entry name" value="S-adenosyl-L-methionine-dependent methyltransferases"/>
    <property type="match status" value="1"/>
</dbReference>
<dbReference type="PROSITE" id="PS00092">
    <property type="entry name" value="N6_MTASE"/>
    <property type="match status" value="1"/>
</dbReference>
<dbReference type="InterPro" id="IPR004398">
    <property type="entry name" value="RNA_MeTrfase_RsmD"/>
</dbReference>
<dbReference type="RefSeq" id="WP_138565586.1">
    <property type="nucleotide sequence ID" value="NZ_CP040602.1"/>
</dbReference>
<evidence type="ECO:0000256" key="4">
    <source>
        <dbReference type="ARBA" id="ARBA00013682"/>
    </source>
</evidence>
<keyword evidence="5 8" id="KW-0489">Methyltransferase</keyword>
<dbReference type="Gene3D" id="3.40.50.150">
    <property type="entry name" value="Vaccinia Virus protein VP39"/>
    <property type="match status" value="1"/>
</dbReference>
<evidence type="ECO:0000313" key="10">
    <source>
        <dbReference type="EMBL" id="QCU90912.1"/>
    </source>
</evidence>
<comment type="function">
    <text evidence="1 8">Specifically methylates the guanine in position 966 of 16S rRNA in the assembled 30S particle.</text>
</comment>
<evidence type="ECO:0000256" key="2">
    <source>
        <dbReference type="ARBA" id="ARBA00005269"/>
    </source>
</evidence>
<keyword evidence="8" id="KW-0698">rRNA processing</keyword>
<proteinExistence type="inferred from homology"/>
<dbReference type="Proteomes" id="UP000304864">
    <property type="component" value="Chromosome"/>
</dbReference>
<dbReference type="GO" id="GO:0052913">
    <property type="term" value="F:16S rRNA (guanine(966)-N(2))-methyltransferase activity"/>
    <property type="evidence" value="ECO:0007669"/>
    <property type="project" value="UniProtKB-EC"/>
</dbReference>
<dbReference type="GO" id="GO:0003676">
    <property type="term" value="F:nucleic acid binding"/>
    <property type="evidence" value="ECO:0007669"/>
    <property type="project" value="InterPro"/>
</dbReference>
<comment type="similarity">
    <text evidence="2 8">Belongs to the methyltransferase superfamily. RsmD family.</text>
</comment>
<protein>
    <recommendedName>
        <fullName evidence="4 8">Ribosomal RNA small subunit methyltransferase D</fullName>
        <ecNumber evidence="3 8">2.1.1.171</ecNumber>
    </recommendedName>
</protein>
<keyword evidence="11" id="KW-1185">Reference proteome</keyword>
<comment type="catalytic activity">
    <reaction evidence="7 8">
        <text>guanosine(966) in 16S rRNA + S-adenosyl-L-methionine = N(2)-methylguanosine(966) in 16S rRNA + S-adenosyl-L-homocysteine + H(+)</text>
        <dbReference type="Rhea" id="RHEA:23548"/>
        <dbReference type="Rhea" id="RHEA-COMP:10211"/>
        <dbReference type="Rhea" id="RHEA-COMP:10212"/>
        <dbReference type="ChEBI" id="CHEBI:15378"/>
        <dbReference type="ChEBI" id="CHEBI:57856"/>
        <dbReference type="ChEBI" id="CHEBI:59789"/>
        <dbReference type="ChEBI" id="CHEBI:74269"/>
        <dbReference type="ChEBI" id="CHEBI:74481"/>
        <dbReference type="EC" id="2.1.1.171"/>
    </reaction>
</comment>
<feature type="region of interest" description="Disordered" evidence="9">
    <location>
        <begin position="1"/>
        <end position="27"/>
    </location>
</feature>
<dbReference type="Pfam" id="PF03602">
    <property type="entry name" value="Cons_hypoth95"/>
    <property type="match status" value="1"/>
</dbReference>
<dbReference type="InterPro" id="IPR029063">
    <property type="entry name" value="SAM-dependent_MTases_sf"/>
</dbReference>
<evidence type="ECO:0000256" key="8">
    <source>
        <dbReference type="PIRNR" id="PIRNR004553"/>
    </source>
</evidence>
<name>A0A4P9K744_9GAMM</name>
<dbReference type="KEGG" id="thig:FE785_09865"/>
<dbReference type="PANTHER" id="PTHR43542">
    <property type="entry name" value="METHYLTRANSFERASE"/>
    <property type="match status" value="1"/>
</dbReference>
<dbReference type="NCBIfam" id="TIGR00095">
    <property type="entry name" value="16S rRNA (guanine(966)-N(2))-methyltransferase RsmD"/>
    <property type="match status" value="1"/>
</dbReference>
<evidence type="ECO:0000256" key="5">
    <source>
        <dbReference type="ARBA" id="ARBA00022603"/>
    </source>
</evidence>